<reference evidence="9 12" key="1">
    <citation type="submission" date="2014-04" db="EMBL/GenBank/DDBJ databases">
        <title>Complete genome sequence of Mycoplasma bovis attenuated strain P150.</title>
        <authorList>
            <person name="Qi J."/>
            <person name="Guo A."/>
        </authorList>
    </citation>
    <scope>NUCLEOTIDE SEQUENCE [LARGE SCALE GENOMIC DNA]</scope>
    <source>
        <strain evidence="9 12">HB0801-P150</strain>
    </source>
</reference>
<evidence type="ECO:0000313" key="13">
    <source>
        <dbReference type="Proteomes" id="UP000233776"/>
    </source>
</evidence>
<evidence type="ECO:0000256" key="3">
    <source>
        <dbReference type="ARBA" id="ARBA00022475"/>
    </source>
</evidence>
<dbReference type="CDD" id="cd06261">
    <property type="entry name" value="TM_PBP2"/>
    <property type="match status" value="1"/>
</dbReference>
<feature type="transmembrane region" description="Helical" evidence="7">
    <location>
        <begin position="255"/>
        <end position="279"/>
    </location>
</feature>
<keyword evidence="14" id="KW-1185">Reference proteome</keyword>
<dbReference type="Gene3D" id="1.10.3720.10">
    <property type="entry name" value="MetI-like"/>
    <property type="match status" value="1"/>
</dbReference>
<keyword evidence="6 7" id="KW-0472">Membrane</keyword>
<dbReference type="Proteomes" id="UP000596039">
    <property type="component" value="Chromosome"/>
</dbReference>
<feature type="transmembrane region" description="Helical" evidence="7">
    <location>
        <begin position="199"/>
        <end position="217"/>
    </location>
</feature>
<evidence type="ECO:0000256" key="7">
    <source>
        <dbReference type="RuleBase" id="RU363032"/>
    </source>
</evidence>
<keyword evidence="5 7" id="KW-1133">Transmembrane helix</keyword>
<keyword evidence="4 7" id="KW-0812">Transmembrane</keyword>
<dbReference type="InterPro" id="IPR035906">
    <property type="entry name" value="MetI-like_sf"/>
</dbReference>
<dbReference type="PANTHER" id="PTHR30465">
    <property type="entry name" value="INNER MEMBRANE ABC TRANSPORTER"/>
    <property type="match status" value="1"/>
</dbReference>
<dbReference type="Proteomes" id="UP000233776">
    <property type="component" value="Chromosome I"/>
</dbReference>
<dbReference type="GO" id="GO:0005886">
    <property type="term" value="C:plasma membrane"/>
    <property type="evidence" value="ECO:0007669"/>
    <property type="project" value="UniProtKB-SubCell"/>
</dbReference>
<evidence type="ECO:0000256" key="5">
    <source>
        <dbReference type="ARBA" id="ARBA00022989"/>
    </source>
</evidence>
<keyword evidence="3" id="KW-1003">Cell membrane</keyword>
<dbReference type="RefSeq" id="WP_013455934.1">
    <property type="nucleotide sequence ID" value="NZ_CP007589.1"/>
</dbReference>
<reference evidence="10 13" key="2">
    <citation type="submission" date="2016-06" db="EMBL/GenBank/DDBJ databases">
        <authorList>
            <person name="Kjaerup R.B."/>
            <person name="Dalgaard T.S."/>
            <person name="Juul-Madsen H.R."/>
        </authorList>
    </citation>
    <scope>NUCLEOTIDE SEQUENCE [LARGE SCALE GENOMIC DNA]</scope>
    <source>
        <strain evidence="10">JF4278</strain>
    </source>
</reference>
<evidence type="ECO:0000313" key="12">
    <source>
        <dbReference type="Proteomes" id="UP000076372"/>
    </source>
</evidence>
<dbReference type="AlphaFoldDB" id="A0A2N8U1H7"/>
<reference evidence="11" key="4">
    <citation type="submission" date="2021-04" db="EMBL/GenBank/DDBJ databases">
        <authorList>
            <person name="Vereecke N."/>
            <person name="Bokma J."/>
        </authorList>
    </citation>
    <scope>NUCLEOTIDE SEQUENCE</scope>
    <source>
        <strain evidence="11">Mb222</strain>
    </source>
</reference>
<dbReference type="EMBL" id="LT578453">
    <property type="protein sequence ID" value="SBO45874.1"/>
    <property type="molecule type" value="Genomic_DNA"/>
</dbReference>
<reference evidence="11 14" key="3">
    <citation type="journal article" date="2020" name="Vet. Res.">
        <title>Phylogenomic analysis of Mycoplasma bovis from Belgian veal, dairy and beef herds.</title>
        <authorList>
            <person name="Bokma J."/>
            <person name="Vereecke N."/>
            <person name="De Bleecker K."/>
            <person name="Callens J."/>
            <person name="Ribbens S."/>
            <person name="Nauwynck H."/>
            <person name="Haesebrouck F."/>
            <person name="Theuns S."/>
            <person name="Boyen F."/>
            <person name="Pardon B."/>
        </authorList>
    </citation>
    <scope>NUCLEOTIDE SEQUENCE [LARGE SCALE GENOMIC DNA]</scope>
    <source>
        <strain evidence="11 14">Mb222</strain>
    </source>
</reference>
<feature type="transmembrane region" description="Helical" evidence="7">
    <location>
        <begin position="113"/>
        <end position="133"/>
    </location>
</feature>
<evidence type="ECO:0000256" key="1">
    <source>
        <dbReference type="ARBA" id="ARBA00004651"/>
    </source>
</evidence>
<sequence length="373" mass="41863">MFKYISKRIAMAILTLFIVIIFSYTLLAAFGKNPYEGIEAEYINNARPGDVVLEQIKRDAENYRNTPVLVKLFNYLGGLFKGDFGTLYGKIKGQNAFGQSVVAVFWEYMPNSLFVSLPAFIVSALLGTTLGIVAGYKRGTIWDSIINVFVFIFIAVPSFIIAPMFINLFTKLGFPTTYTAWVRNDSSGVNSFANFFKSIIPPILVVSLSSMAVYTLYARNQTVTVLTSNYVLIAKTKGLSTMQIFRKYVFRNISIPLSAIILPSYIGLLSGSIIVERFWGVEGTAMILAFAFPNAEINLVMYSIILFTSLSVFTDILVDISFVILDPRIVYGSNSGVNYLHIFKAYLIRKRRLKELFKEQEESTIINEEVNAN</sequence>
<comment type="similarity">
    <text evidence="7">Belongs to the binding-protein-dependent transport system permease family.</text>
</comment>
<accession>A0A2N8U1H7</accession>
<evidence type="ECO:0000256" key="2">
    <source>
        <dbReference type="ARBA" id="ARBA00022448"/>
    </source>
</evidence>
<dbReference type="SUPFAM" id="SSF161098">
    <property type="entry name" value="MetI-like"/>
    <property type="match status" value="1"/>
</dbReference>
<feature type="transmembrane region" description="Helical" evidence="7">
    <location>
        <begin position="145"/>
        <end position="166"/>
    </location>
</feature>
<dbReference type="EMBL" id="CP058496">
    <property type="protein sequence ID" value="WHO15691.1"/>
    <property type="molecule type" value="Genomic_DNA"/>
</dbReference>
<dbReference type="OMA" id="REWDAAW"/>
<evidence type="ECO:0000313" key="14">
    <source>
        <dbReference type="Proteomes" id="UP000596039"/>
    </source>
</evidence>
<feature type="transmembrane region" description="Helical" evidence="7">
    <location>
        <begin position="9"/>
        <end position="30"/>
    </location>
</feature>
<dbReference type="EMBL" id="CP007590">
    <property type="protein sequence ID" value="AMW25442.1"/>
    <property type="molecule type" value="Genomic_DNA"/>
</dbReference>
<evidence type="ECO:0000313" key="10">
    <source>
        <dbReference type="EMBL" id="SBO45874.1"/>
    </source>
</evidence>
<evidence type="ECO:0000256" key="6">
    <source>
        <dbReference type="ARBA" id="ARBA00023136"/>
    </source>
</evidence>
<dbReference type="GO" id="GO:0055085">
    <property type="term" value="P:transmembrane transport"/>
    <property type="evidence" value="ECO:0007669"/>
    <property type="project" value="InterPro"/>
</dbReference>
<dbReference type="GeneID" id="31507473"/>
<evidence type="ECO:0000313" key="9">
    <source>
        <dbReference type="EMBL" id="AMW25442.1"/>
    </source>
</evidence>
<dbReference type="Pfam" id="PF00528">
    <property type="entry name" value="BPD_transp_1"/>
    <property type="match status" value="1"/>
</dbReference>
<feature type="domain" description="ABC transmembrane type-1" evidence="8">
    <location>
        <begin position="109"/>
        <end position="318"/>
    </location>
</feature>
<protein>
    <submittedName>
        <fullName evidence="9 11">ABC transporter permease</fullName>
    </submittedName>
    <submittedName>
        <fullName evidence="10">Oligopeptide transport system permease protein OppB</fullName>
    </submittedName>
</protein>
<dbReference type="InterPro" id="IPR000515">
    <property type="entry name" value="MetI-like"/>
</dbReference>
<comment type="subcellular location">
    <subcellularLocation>
        <location evidence="1 7">Cell membrane</location>
        <topology evidence="1 7">Multi-pass membrane protein</topology>
    </subcellularLocation>
</comment>
<gene>
    <name evidence="9" type="ORF">BC94_0093</name>
    <name evidence="11" type="ORF">HYD69_00535</name>
    <name evidence="10" type="ORF">MBOVJF4278_00085</name>
</gene>
<evidence type="ECO:0000256" key="4">
    <source>
        <dbReference type="ARBA" id="ARBA00022692"/>
    </source>
</evidence>
<name>A0A2N8U1H7_MYCBV</name>
<dbReference type="Proteomes" id="UP000076372">
    <property type="component" value="Chromosome"/>
</dbReference>
<evidence type="ECO:0000259" key="8">
    <source>
        <dbReference type="PROSITE" id="PS50928"/>
    </source>
</evidence>
<keyword evidence="2 7" id="KW-0813">Transport</keyword>
<dbReference type="PROSITE" id="PS50928">
    <property type="entry name" value="ABC_TM1"/>
    <property type="match status" value="1"/>
</dbReference>
<proteinExistence type="inferred from homology"/>
<organism evidence="10 13">
    <name type="scientific">Mycoplasmopsis bovis</name>
    <name type="common">Mycoplasma bovis</name>
    <dbReference type="NCBI Taxonomy" id="28903"/>
    <lineage>
        <taxon>Bacteria</taxon>
        <taxon>Bacillati</taxon>
        <taxon>Mycoplasmatota</taxon>
        <taxon>Mycoplasmoidales</taxon>
        <taxon>Metamycoplasmataceae</taxon>
        <taxon>Mycoplasmopsis</taxon>
    </lineage>
</organism>
<dbReference type="PANTHER" id="PTHR30465:SF0">
    <property type="entry name" value="OLIGOPEPTIDE TRANSPORT SYSTEM PERMEASE PROTEIN APPB"/>
    <property type="match status" value="1"/>
</dbReference>
<dbReference type="STRING" id="28903.B0W43_00575"/>
<evidence type="ECO:0000313" key="11">
    <source>
        <dbReference type="EMBL" id="WHO15691.1"/>
    </source>
</evidence>